<dbReference type="RefSeq" id="WP_227706946.1">
    <property type="nucleotide sequence ID" value="NZ_JAJEQX010000006.1"/>
</dbReference>
<comment type="caution">
    <text evidence="8">The sequence shown here is derived from an EMBL/GenBank/DDBJ whole genome shotgun (WGS) entry which is preliminary data.</text>
</comment>
<name>A0ABS8FXC2_9FIRM</name>
<keyword evidence="3" id="KW-0949">S-adenosyl-L-methionine</keyword>
<dbReference type="InterPro" id="IPR013785">
    <property type="entry name" value="Aldolase_TIM"/>
</dbReference>
<evidence type="ECO:0000256" key="1">
    <source>
        <dbReference type="ARBA" id="ARBA00001966"/>
    </source>
</evidence>
<dbReference type="InterPro" id="IPR058240">
    <property type="entry name" value="rSAM_sf"/>
</dbReference>
<evidence type="ECO:0000259" key="7">
    <source>
        <dbReference type="PROSITE" id="PS51918"/>
    </source>
</evidence>
<dbReference type="PROSITE" id="PS51918">
    <property type="entry name" value="RADICAL_SAM"/>
    <property type="match status" value="1"/>
</dbReference>
<dbReference type="Pfam" id="PF04055">
    <property type="entry name" value="Radical_SAM"/>
    <property type="match status" value="1"/>
</dbReference>
<dbReference type="SUPFAM" id="SSF102114">
    <property type="entry name" value="Radical SAM enzymes"/>
    <property type="match status" value="1"/>
</dbReference>
<protein>
    <submittedName>
        <fullName evidence="8">Radical SAM protein</fullName>
    </submittedName>
</protein>
<dbReference type="SFLD" id="SFLDG01067">
    <property type="entry name" value="SPASM/twitch_domain_containing"/>
    <property type="match status" value="1"/>
</dbReference>
<keyword evidence="5" id="KW-0408">Iron</keyword>
<organism evidence="8 9">
    <name type="scientific">Ruminococcus turbiniformis</name>
    <dbReference type="NCBI Taxonomy" id="2881258"/>
    <lineage>
        <taxon>Bacteria</taxon>
        <taxon>Bacillati</taxon>
        <taxon>Bacillota</taxon>
        <taxon>Clostridia</taxon>
        <taxon>Eubacteriales</taxon>
        <taxon>Oscillospiraceae</taxon>
        <taxon>Ruminococcus</taxon>
    </lineage>
</organism>
<keyword evidence="4" id="KW-0479">Metal-binding</keyword>
<evidence type="ECO:0000256" key="6">
    <source>
        <dbReference type="ARBA" id="ARBA00023014"/>
    </source>
</evidence>
<dbReference type="InterPro" id="IPR050377">
    <property type="entry name" value="Radical_SAM_PqqE_MftC-like"/>
</dbReference>
<accession>A0ABS8FXC2</accession>
<dbReference type="SFLD" id="SFLDS00029">
    <property type="entry name" value="Radical_SAM"/>
    <property type="match status" value="1"/>
</dbReference>
<evidence type="ECO:0000256" key="5">
    <source>
        <dbReference type="ARBA" id="ARBA00023004"/>
    </source>
</evidence>
<gene>
    <name evidence="8" type="ORF">LKD70_05050</name>
</gene>
<dbReference type="InterPro" id="IPR017200">
    <property type="entry name" value="PqqE-like"/>
</dbReference>
<evidence type="ECO:0000313" key="8">
    <source>
        <dbReference type="EMBL" id="MCC2253807.1"/>
    </source>
</evidence>
<dbReference type="InterPro" id="IPR006638">
    <property type="entry name" value="Elp3/MiaA/NifB-like_rSAM"/>
</dbReference>
<keyword evidence="2" id="KW-0004">4Fe-4S</keyword>
<evidence type="ECO:0000256" key="4">
    <source>
        <dbReference type="ARBA" id="ARBA00022723"/>
    </source>
</evidence>
<sequence>MSALTGKEHPAILSEMPQRCPVDGTFELTVRCNLHCKMCLFRHDDSENEEIIRRELSAEQWIDMAEQAADAGTLSLLITGGEPMLRPDFCEIWEGIYRQGFLITLYTNASLVTDRVMRTLKKYPPHRIGVTIYGASPETYRKVCGNGDAFQRVLEGARRLAELPSAMEFRTTIIRENYSDFDNICKLVEKEFGIGYNVVQTRIITQSVRGGCADVRSHRLAPEENVKLAFHRGIRRIREQVGESFDEKNLRAVYQESPQEKARNPRVSLFGCDAGMQSYTISWDGQLLGCQMMGLFSQDVLAKGFSEAWRDFPAGVRLPKMNEKCGTCEDRNICNCCCASRYAETGDPGGCPEYVCRDTKAVARLLRRERKQ</sequence>
<reference evidence="8 9" key="1">
    <citation type="submission" date="2021-10" db="EMBL/GenBank/DDBJ databases">
        <title>Anaerobic single-cell dispensing facilitates the cultivation of human gut bacteria.</title>
        <authorList>
            <person name="Afrizal A."/>
        </authorList>
    </citation>
    <scope>NUCLEOTIDE SEQUENCE [LARGE SCALE GENOMIC DNA]</scope>
    <source>
        <strain evidence="8 9">CLA-AA-H200</strain>
    </source>
</reference>
<dbReference type="SFLD" id="SFLDG01386">
    <property type="entry name" value="main_SPASM_domain-containing"/>
    <property type="match status" value="1"/>
</dbReference>
<comment type="cofactor">
    <cofactor evidence="1">
        <name>[4Fe-4S] cluster</name>
        <dbReference type="ChEBI" id="CHEBI:49883"/>
    </cofactor>
</comment>
<dbReference type="EMBL" id="JAJEQX010000006">
    <property type="protein sequence ID" value="MCC2253807.1"/>
    <property type="molecule type" value="Genomic_DNA"/>
</dbReference>
<dbReference type="SMART" id="SM00729">
    <property type="entry name" value="Elp3"/>
    <property type="match status" value="1"/>
</dbReference>
<keyword evidence="9" id="KW-1185">Reference proteome</keyword>
<evidence type="ECO:0000256" key="3">
    <source>
        <dbReference type="ARBA" id="ARBA00022691"/>
    </source>
</evidence>
<dbReference type="PANTHER" id="PTHR11228">
    <property type="entry name" value="RADICAL SAM DOMAIN PROTEIN"/>
    <property type="match status" value="1"/>
</dbReference>
<dbReference type="Gene3D" id="3.20.20.70">
    <property type="entry name" value="Aldolase class I"/>
    <property type="match status" value="1"/>
</dbReference>
<proteinExistence type="predicted"/>
<dbReference type="PANTHER" id="PTHR11228:SF7">
    <property type="entry name" value="PQQA PEPTIDE CYCLASE"/>
    <property type="match status" value="1"/>
</dbReference>
<dbReference type="PIRSF" id="PIRSF037420">
    <property type="entry name" value="PQQ_syn_pqqE"/>
    <property type="match status" value="1"/>
</dbReference>
<feature type="domain" description="Radical SAM core" evidence="7">
    <location>
        <begin position="18"/>
        <end position="244"/>
    </location>
</feature>
<evidence type="ECO:0000313" key="9">
    <source>
        <dbReference type="Proteomes" id="UP001198151"/>
    </source>
</evidence>
<dbReference type="CDD" id="cd01335">
    <property type="entry name" value="Radical_SAM"/>
    <property type="match status" value="1"/>
</dbReference>
<dbReference type="InterPro" id="IPR007197">
    <property type="entry name" value="rSAM"/>
</dbReference>
<keyword evidence="6" id="KW-0411">Iron-sulfur</keyword>
<dbReference type="Proteomes" id="UP001198151">
    <property type="component" value="Unassembled WGS sequence"/>
</dbReference>
<evidence type="ECO:0000256" key="2">
    <source>
        <dbReference type="ARBA" id="ARBA00022485"/>
    </source>
</evidence>